<comment type="caution">
    <text evidence="1">The sequence shown here is derived from an EMBL/GenBank/DDBJ whole genome shotgun (WGS) entry which is preliminary data.</text>
</comment>
<gene>
    <name evidence="1" type="ORF">FHS44_006782</name>
</gene>
<accession>A0A7W7QU76</accession>
<evidence type="ECO:0000313" key="1">
    <source>
        <dbReference type="EMBL" id="MBB4919639.1"/>
    </source>
</evidence>
<dbReference type="InterPro" id="IPR029068">
    <property type="entry name" value="Glyas_Bleomycin-R_OHBP_Dase"/>
</dbReference>
<dbReference type="GO" id="GO:0016829">
    <property type="term" value="F:lyase activity"/>
    <property type="evidence" value="ECO:0007669"/>
    <property type="project" value="UniProtKB-KW"/>
</dbReference>
<evidence type="ECO:0000313" key="2">
    <source>
        <dbReference type="Proteomes" id="UP000552644"/>
    </source>
</evidence>
<dbReference type="Proteomes" id="UP000552644">
    <property type="component" value="Unassembled WGS sequence"/>
</dbReference>
<dbReference type="GO" id="GO:0051213">
    <property type="term" value="F:dioxygenase activity"/>
    <property type="evidence" value="ECO:0007669"/>
    <property type="project" value="UniProtKB-KW"/>
</dbReference>
<name>A0A7W7QU76_9ACTN</name>
<keyword evidence="2" id="KW-1185">Reference proteome</keyword>
<dbReference type="RefSeq" id="WP_184722174.1">
    <property type="nucleotide sequence ID" value="NZ_JACHJP010000010.1"/>
</dbReference>
<dbReference type="Gene3D" id="3.10.180.10">
    <property type="entry name" value="2,3-Dihydroxybiphenyl 1,2-Dioxygenase, domain 1"/>
    <property type="match status" value="1"/>
</dbReference>
<sequence length="104" mass="11008">MAPSPTLIVIYTPALEACRAFYASLGLDLRGERHGTGPAHYAAVLGDGAVFELYPSSPRRTTGALRLGFTVDPGLAIDGTTLTPGRHLFHDPDGRTVEVHVPPS</sequence>
<reference evidence="1 2" key="1">
    <citation type="submission" date="2020-08" db="EMBL/GenBank/DDBJ databases">
        <title>Genomic Encyclopedia of Type Strains, Phase III (KMG-III): the genomes of soil and plant-associated and newly described type strains.</title>
        <authorList>
            <person name="Whitman W."/>
        </authorList>
    </citation>
    <scope>NUCLEOTIDE SEQUENCE [LARGE SCALE GENOMIC DNA]</scope>
    <source>
        <strain evidence="1 2">CECT 8840</strain>
    </source>
</reference>
<keyword evidence="1" id="KW-0223">Dioxygenase</keyword>
<dbReference type="EMBL" id="JACHJP010000010">
    <property type="protein sequence ID" value="MBB4919639.1"/>
    <property type="molecule type" value="Genomic_DNA"/>
</dbReference>
<proteinExistence type="predicted"/>
<keyword evidence="1" id="KW-0456">Lyase</keyword>
<dbReference type="AlphaFoldDB" id="A0A7W7QU76"/>
<dbReference type="SUPFAM" id="SSF54593">
    <property type="entry name" value="Glyoxalase/Bleomycin resistance protein/Dihydroxybiphenyl dioxygenase"/>
    <property type="match status" value="1"/>
</dbReference>
<organism evidence="1 2">
    <name type="scientific">Streptosporangium saharense</name>
    <dbReference type="NCBI Taxonomy" id="1706840"/>
    <lineage>
        <taxon>Bacteria</taxon>
        <taxon>Bacillati</taxon>
        <taxon>Actinomycetota</taxon>
        <taxon>Actinomycetes</taxon>
        <taxon>Streptosporangiales</taxon>
        <taxon>Streptosporangiaceae</taxon>
        <taxon>Streptosporangium</taxon>
    </lineage>
</organism>
<protein>
    <submittedName>
        <fullName evidence="1">Catechol 2,3-dioxygenase-like lactoylglutathione lyase family enzyme</fullName>
    </submittedName>
</protein>
<keyword evidence="1" id="KW-0560">Oxidoreductase</keyword>